<name>A0A9P8V4N8_9PEZI</name>
<feature type="compositionally biased region" description="Basic and acidic residues" evidence="3">
    <location>
        <begin position="269"/>
        <end position="285"/>
    </location>
</feature>
<dbReference type="Proteomes" id="UP000770015">
    <property type="component" value="Unassembled WGS sequence"/>
</dbReference>
<proteinExistence type="predicted"/>
<evidence type="ECO:0000313" key="5">
    <source>
        <dbReference type="EMBL" id="KAH6679956.1"/>
    </source>
</evidence>
<feature type="domain" description="RRM" evidence="4">
    <location>
        <begin position="163"/>
        <end position="253"/>
    </location>
</feature>
<dbReference type="InterPro" id="IPR000504">
    <property type="entry name" value="RRM_dom"/>
</dbReference>
<evidence type="ECO:0000259" key="4">
    <source>
        <dbReference type="PROSITE" id="PS50102"/>
    </source>
</evidence>
<keyword evidence="6" id="KW-1185">Reference proteome</keyword>
<dbReference type="Gene3D" id="3.30.70.330">
    <property type="match status" value="2"/>
</dbReference>
<organism evidence="5 6">
    <name type="scientific">Plectosphaerella plurivora</name>
    <dbReference type="NCBI Taxonomy" id="936078"/>
    <lineage>
        <taxon>Eukaryota</taxon>
        <taxon>Fungi</taxon>
        <taxon>Dikarya</taxon>
        <taxon>Ascomycota</taxon>
        <taxon>Pezizomycotina</taxon>
        <taxon>Sordariomycetes</taxon>
        <taxon>Hypocreomycetidae</taxon>
        <taxon>Glomerellales</taxon>
        <taxon>Plectosphaerellaceae</taxon>
        <taxon>Plectosphaerella</taxon>
    </lineage>
</organism>
<sequence>MSQSSDTAGPEGRRIYLGNLLYAVQPTEIEEMLASQGLGQVEKIHISIDPVTGRNPGYCFVDFASPEDAQTALSSVTASIRGRTIRVGPYEAKKERSNPRWKSDQDPTFQRWGNWKGQSGGVRDDDAGAGVPVGRIDARGTEHGPYGATDHFDEMVANDGSGRRLYVGGLGKMIDQRHNDEEISGIFTSAGFQPKYISKRITPHESTAAKPGNHHYCFVDFETAEEADAAMSATNGLSLPQYGGRLRVSHSTGMPAKLTSRGAGADGSGPRRDENRRDWRSDDRGTAGTWGGRSQRSEGAASGREGYSSGSRTDAAGGSAPQPQRALASGNWRRRDDAA</sequence>
<feature type="compositionally biased region" description="Basic and acidic residues" evidence="3">
    <location>
        <begin position="91"/>
        <end position="105"/>
    </location>
</feature>
<dbReference type="Pfam" id="PF00076">
    <property type="entry name" value="RRM_1"/>
    <property type="match status" value="1"/>
</dbReference>
<comment type="caution">
    <text evidence="5">The sequence shown here is derived from an EMBL/GenBank/DDBJ whole genome shotgun (WGS) entry which is preliminary data.</text>
</comment>
<feature type="region of interest" description="Disordered" evidence="3">
    <location>
        <begin position="91"/>
        <end position="129"/>
    </location>
</feature>
<dbReference type="InterPro" id="IPR012677">
    <property type="entry name" value="Nucleotide-bd_a/b_plait_sf"/>
</dbReference>
<evidence type="ECO:0000256" key="1">
    <source>
        <dbReference type="ARBA" id="ARBA00022884"/>
    </source>
</evidence>
<dbReference type="GO" id="GO:0003723">
    <property type="term" value="F:RNA binding"/>
    <property type="evidence" value="ECO:0007669"/>
    <property type="project" value="UniProtKB-UniRule"/>
</dbReference>
<feature type="region of interest" description="Disordered" evidence="3">
    <location>
        <begin position="246"/>
        <end position="339"/>
    </location>
</feature>
<accession>A0A9P8V4N8</accession>
<dbReference type="PANTHER" id="PTHR21245">
    <property type="entry name" value="HETEROGENEOUS NUCLEAR RIBONUCLEOPROTEIN"/>
    <property type="match status" value="1"/>
</dbReference>
<feature type="domain" description="RRM" evidence="4">
    <location>
        <begin position="13"/>
        <end position="92"/>
    </location>
</feature>
<dbReference type="PROSITE" id="PS50102">
    <property type="entry name" value="RRM"/>
    <property type="match status" value="2"/>
</dbReference>
<evidence type="ECO:0000256" key="3">
    <source>
        <dbReference type="SAM" id="MobiDB-lite"/>
    </source>
</evidence>
<gene>
    <name evidence="5" type="ORF">F5X68DRAFT_277702</name>
</gene>
<dbReference type="InterPro" id="IPR035979">
    <property type="entry name" value="RBD_domain_sf"/>
</dbReference>
<evidence type="ECO:0000256" key="2">
    <source>
        <dbReference type="PROSITE-ProRule" id="PRU00176"/>
    </source>
</evidence>
<protein>
    <submittedName>
        <fullName evidence="5">RNA recognition domain-containing protein</fullName>
    </submittedName>
</protein>
<dbReference type="OrthoDB" id="272703at2759"/>
<dbReference type="SMART" id="SM00360">
    <property type="entry name" value="RRM"/>
    <property type="match status" value="2"/>
</dbReference>
<reference evidence="5" key="1">
    <citation type="journal article" date="2021" name="Nat. Commun.">
        <title>Genetic determinants of endophytism in the Arabidopsis root mycobiome.</title>
        <authorList>
            <person name="Mesny F."/>
            <person name="Miyauchi S."/>
            <person name="Thiergart T."/>
            <person name="Pickel B."/>
            <person name="Atanasova L."/>
            <person name="Karlsson M."/>
            <person name="Huettel B."/>
            <person name="Barry K.W."/>
            <person name="Haridas S."/>
            <person name="Chen C."/>
            <person name="Bauer D."/>
            <person name="Andreopoulos W."/>
            <person name="Pangilinan J."/>
            <person name="LaButti K."/>
            <person name="Riley R."/>
            <person name="Lipzen A."/>
            <person name="Clum A."/>
            <person name="Drula E."/>
            <person name="Henrissat B."/>
            <person name="Kohler A."/>
            <person name="Grigoriev I.V."/>
            <person name="Martin F.M."/>
            <person name="Hacquard S."/>
        </authorList>
    </citation>
    <scope>NUCLEOTIDE SEQUENCE</scope>
    <source>
        <strain evidence="5">MPI-SDFR-AT-0117</strain>
    </source>
</reference>
<evidence type="ECO:0000313" key="6">
    <source>
        <dbReference type="Proteomes" id="UP000770015"/>
    </source>
</evidence>
<keyword evidence="1 2" id="KW-0694">RNA-binding</keyword>
<dbReference type="AlphaFoldDB" id="A0A9P8V4N8"/>
<dbReference type="SUPFAM" id="SSF54928">
    <property type="entry name" value="RNA-binding domain, RBD"/>
    <property type="match status" value="2"/>
</dbReference>
<dbReference type="EMBL" id="JAGSXJ010000020">
    <property type="protein sequence ID" value="KAH6679956.1"/>
    <property type="molecule type" value="Genomic_DNA"/>
</dbReference>